<feature type="coiled-coil region" evidence="6">
    <location>
        <begin position="113"/>
        <end position="151"/>
    </location>
</feature>
<keyword evidence="3" id="KW-0862">Zinc</keyword>
<dbReference type="Pfam" id="PF00622">
    <property type="entry name" value="SPRY"/>
    <property type="match status" value="1"/>
</dbReference>
<feature type="domain" description="B30.2/SPRY" evidence="8">
    <location>
        <begin position="280"/>
        <end position="457"/>
    </location>
</feature>
<dbReference type="InterPro" id="IPR051051">
    <property type="entry name" value="E3_ubiq-ligase_TRIM/RNF"/>
</dbReference>
<dbReference type="PANTHER" id="PTHR25465:SF41">
    <property type="entry name" value="E3 UBIQUITIN-PROTEIN LIGASE RNF135"/>
    <property type="match status" value="1"/>
</dbReference>
<keyword evidence="1" id="KW-0479">Metal-binding</keyword>
<evidence type="ECO:0000259" key="8">
    <source>
        <dbReference type="PROSITE" id="PS50188"/>
    </source>
</evidence>
<reference evidence="10" key="1">
    <citation type="journal article" date="2016" name="Nature">
        <title>Genome evolution in the allotetraploid frog Xenopus laevis.</title>
        <authorList>
            <person name="Session A.M."/>
            <person name="Uno Y."/>
            <person name="Kwon T."/>
            <person name="Chapman J.A."/>
            <person name="Toyoda A."/>
            <person name="Takahashi S."/>
            <person name="Fukui A."/>
            <person name="Hikosaka A."/>
            <person name="Suzuki A."/>
            <person name="Kondo M."/>
            <person name="van Heeringen S.J."/>
            <person name="Quigley I."/>
            <person name="Heinz S."/>
            <person name="Ogino H."/>
            <person name="Ochi H."/>
            <person name="Hellsten U."/>
            <person name="Lyons J.B."/>
            <person name="Simakov O."/>
            <person name="Putnam N."/>
            <person name="Stites J."/>
            <person name="Kuroki Y."/>
            <person name="Tanaka T."/>
            <person name="Michiue T."/>
            <person name="Watanabe M."/>
            <person name="Bogdanovic O."/>
            <person name="Lister R."/>
            <person name="Georgiou G."/>
            <person name="Paranjpe S.S."/>
            <person name="van Kruijsbergen I."/>
            <person name="Shu S."/>
            <person name="Carlson J."/>
            <person name="Kinoshita T."/>
            <person name="Ohta Y."/>
            <person name="Mawaribuchi S."/>
            <person name="Jenkins J."/>
            <person name="Grimwood J."/>
            <person name="Schmutz J."/>
            <person name="Mitros T."/>
            <person name="Mozaffari S.V."/>
            <person name="Suzuki Y."/>
            <person name="Haramoto Y."/>
            <person name="Yamamoto T.S."/>
            <person name="Takagi C."/>
            <person name="Heald R."/>
            <person name="Miller K."/>
            <person name="Haudenschild C."/>
            <person name="Kitzman J."/>
            <person name="Nakayama T."/>
            <person name="Izutsu Y."/>
            <person name="Robert J."/>
            <person name="Fortriede J."/>
            <person name="Burns K."/>
            <person name="Lotay V."/>
            <person name="Karimi K."/>
            <person name="Yasuoka Y."/>
            <person name="Dichmann D.S."/>
            <person name="Flajnik M.F."/>
            <person name="Houston D.W."/>
            <person name="Shendure J."/>
            <person name="DuPasquier L."/>
            <person name="Vize P.D."/>
            <person name="Zorn A.M."/>
            <person name="Ito M."/>
            <person name="Marcotte E.M."/>
            <person name="Wallingford J.B."/>
            <person name="Ito Y."/>
            <person name="Asashima M."/>
            <person name="Ueno N."/>
            <person name="Matsuda Y."/>
            <person name="Veenstra G.J."/>
            <person name="Fujiyama A."/>
            <person name="Harland R.M."/>
            <person name="Taira M."/>
            <person name="Rokhsar D.S."/>
        </authorList>
    </citation>
    <scope>NUCLEOTIDE SEQUENCE [LARGE SCALE GENOMIC DNA]</scope>
    <source>
        <strain evidence="10">J</strain>
    </source>
</reference>
<dbReference type="EMBL" id="CM004467">
    <property type="protein sequence ID" value="OCT98681.1"/>
    <property type="molecule type" value="Genomic_DNA"/>
</dbReference>
<dbReference type="InterPro" id="IPR001870">
    <property type="entry name" value="B30.2/SPRY"/>
</dbReference>
<dbReference type="PROSITE" id="PS50119">
    <property type="entry name" value="ZF_BBOX"/>
    <property type="match status" value="1"/>
</dbReference>
<evidence type="ECO:0000256" key="2">
    <source>
        <dbReference type="ARBA" id="ARBA00022771"/>
    </source>
</evidence>
<evidence type="ECO:0008006" key="11">
    <source>
        <dbReference type="Google" id="ProtNLM"/>
    </source>
</evidence>
<dbReference type="PROSITE" id="PS50188">
    <property type="entry name" value="B302_SPRY"/>
    <property type="match status" value="1"/>
</dbReference>
<dbReference type="Gene3D" id="2.60.120.920">
    <property type="match status" value="1"/>
</dbReference>
<evidence type="ECO:0000259" key="7">
    <source>
        <dbReference type="PROSITE" id="PS50119"/>
    </source>
</evidence>
<dbReference type="Proteomes" id="UP000694892">
    <property type="component" value="Chromosome 1S"/>
</dbReference>
<dbReference type="PANTHER" id="PTHR25465">
    <property type="entry name" value="B-BOX DOMAIN CONTAINING"/>
    <property type="match status" value="1"/>
</dbReference>
<sequence>MPYSTKEQALGKIAERFCPTDAELGETDIFCTYCVLSLEPAVKSCLHCEASLCDTHLRLHSKSGEHVLTGPTTSFIKRKCSVHKGILEYFCCEDGVGICVFCCLTGEHRGHNVESLNEASEKKKDRLSNVLEELSLKRDETERESQNMQECRRRVAEKAAGETERVIAMFRDIREQLKVLEKGLLSDISRKKEELSLQLCDLIQQLEIKKDELSRKIHHIKELFNMADPLSVLQEWESDQTAFWGAEGGDRKRRNIQATKFPVVGDMDVDQISETLLTGLAGIVTGVEEWYICGQEAKDLLLDKETAWNNISVSGDRKCATNSRTQEILQYPQALSTKSFPSGRHYWEVEGSKLGSWRVGVAYPSIEREGFQSWIDENNKSWCLYRHSKYTAKHDQEETVVTHVPSCRRIRISLVYEAGRLSFYELSEPIRHLHNFTATFTEPLHAAFWVWGIMTPG</sequence>
<keyword evidence="2 5" id="KW-0863">Zinc-finger</keyword>
<evidence type="ECO:0000313" key="9">
    <source>
        <dbReference type="EMBL" id="OCT98681.1"/>
    </source>
</evidence>
<dbReference type="InterPro" id="IPR003879">
    <property type="entry name" value="Butyrophylin_SPRY"/>
</dbReference>
<dbReference type="GO" id="GO:0008270">
    <property type="term" value="F:zinc ion binding"/>
    <property type="evidence" value="ECO:0007669"/>
    <property type="project" value="UniProtKB-KW"/>
</dbReference>
<dbReference type="CDD" id="cd12891">
    <property type="entry name" value="SPRY_PRY_C-I_2"/>
    <property type="match status" value="1"/>
</dbReference>
<dbReference type="CDD" id="cd19769">
    <property type="entry name" value="Bbox2_TRIM16-like"/>
    <property type="match status" value="1"/>
</dbReference>
<evidence type="ECO:0000256" key="1">
    <source>
        <dbReference type="ARBA" id="ARBA00022723"/>
    </source>
</evidence>
<accession>A0A974DWS0</accession>
<keyword evidence="4 6" id="KW-0175">Coiled coil</keyword>
<proteinExistence type="predicted"/>
<dbReference type="Gene3D" id="4.10.830.40">
    <property type="match status" value="1"/>
</dbReference>
<dbReference type="PRINTS" id="PR01407">
    <property type="entry name" value="BUTYPHLNCDUF"/>
</dbReference>
<evidence type="ECO:0000256" key="4">
    <source>
        <dbReference type="ARBA" id="ARBA00023054"/>
    </source>
</evidence>
<protein>
    <recommendedName>
        <fullName evidence="11">B30.2/SPRY domain-containing protein</fullName>
    </recommendedName>
</protein>
<feature type="domain" description="B box-type" evidence="7">
    <location>
        <begin position="80"/>
        <end position="116"/>
    </location>
</feature>
<dbReference type="InterPro" id="IPR000315">
    <property type="entry name" value="Znf_B-box"/>
</dbReference>
<name>A0A974DWS0_XENLA</name>
<dbReference type="SUPFAM" id="SSF49899">
    <property type="entry name" value="Concanavalin A-like lectins/glucanases"/>
    <property type="match status" value="1"/>
</dbReference>
<evidence type="ECO:0000313" key="10">
    <source>
        <dbReference type="Proteomes" id="UP000694892"/>
    </source>
</evidence>
<dbReference type="InterPro" id="IPR013320">
    <property type="entry name" value="ConA-like_dom_sf"/>
</dbReference>
<dbReference type="SUPFAM" id="SSF57845">
    <property type="entry name" value="B-box zinc-binding domain"/>
    <property type="match status" value="1"/>
</dbReference>
<dbReference type="SMART" id="SM00502">
    <property type="entry name" value="BBC"/>
    <property type="match status" value="1"/>
</dbReference>
<dbReference type="InterPro" id="IPR043136">
    <property type="entry name" value="B30.2/SPRY_sf"/>
</dbReference>
<organism evidence="9 10">
    <name type="scientific">Xenopus laevis</name>
    <name type="common">African clawed frog</name>
    <dbReference type="NCBI Taxonomy" id="8355"/>
    <lineage>
        <taxon>Eukaryota</taxon>
        <taxon>Metazoa</taxon>
        <taxon>Chordata</taxon>
        <taxon>Craniata</taxon>
        <taxon>Vertebrata</taxon>
        <taxon>Euteleostomi</taxon>
        <taxon>Amphibia</taxon>
        <taxon>Batrachia</taxon>
        <taxon>Anura</taxon>
        <taxon>Pipoidea</taxon>
        <taxon>Pipidae</taxon>
        <taxon>Xenopodinae</taxon>
        <taxon>Xenopus</taxon>
        <taxon>Xenopus</taxon>
    </lineage>
</organism>
<evidence type="ECO:0000256" key="5">
    <source>
        <dbReference type="PROSITE-ProRule" id="PRU00024"/>
    </source>
</evidence>
<dbReference type="InterPro" id="IPR003649">
    <property type="entry name" value="Bbox_C"/>
</dbReference>
<dbReference type="SMART" id="SM00449">
    <property type="entry name" value="SPRY"/>
    <property type="match status" value="1"/>
</dbReference>
<evidence type="ECO:0000256" key="3">
    <source>
        <dbReference type="ARBA" id="ARBA00022833"/>
    </source>
</evidence>
<dbReference type="InterPro" id="IPR003877">
    <property type="entry name" value="SPRY_dom"/>
</dbReference>
<dbReference type="SMART" id="SM00336">
    <property type="entry name" value="BBOX"/>
    <property type="match status" value="1"/>
</dbReference>
<dbReference type="AlphaFoldDB" id="A0A974DWS0"/>
<dbReference type="OMA" id="CTRIRIW"/>
<dbReference type="Pfam" id="PF00643">
    <property type="entry name" value="zf-B_box"/>
    <property type="match status" value="1"/>
</dbReference>
<evidence type="ECO:0000256" key="6">
    <source>
        <dbReference type="SAM" id="Coils"/>
    </source>
</evidence>
<gene>
    <name evidence="9" type="ORF">XELAEV_18010917mg</name>
</gene>
<dbReference type="Gene3D" id="3.30.160.60">
    <property type="entry name" value="Classic Zinc Finger"/>
    <property type="match status" value="1"/>
</dbReference>